<evidence type="ECO:0000313" key="2">
    <source>
        <dbReference type="EMBL" id="PCD35968.1"/>
    </source>
</evidence>
<sequence>MTETFITTFPTTPSPTWTLPRFTPPPECLDTNSIWNMETDCYSGTAQGLYRTTRTCNYLWLGYTDYPHTTGGPGLGLNGFCGPGWSHPATECPVGYTPAHTVDYTPDATTSREILCCLTGYDFEWSRPTLTDQSGSSATPYDKFCVASNLKPSGTSPLTLTAFDLSSASSLQTDIRVSTTIKFDPEKDLLLASAVTISYQINSGGTTCVPDCDDPYTGGPWPRPAQTVTPAPESSRSDSGLVGLEKLVWLINMENYPRETYGRSSINPHNSCSRSPYEESDRESLSEPFSPTGLLGERYDLLKQQMEARSRITNLNDSPFTRGLLGSLAEFESRGYRPSYDSTRAAGGLSRSASTASSSNRYRPRRTPSVSSVRTDSIYCAQSGAMPPPLLDIPSTLPQRRASWRDRNSQGIRSPTVQPLLSLPETSSTQWNSSYSPALGRSHSVAVRSSSGSWGLSGSRSGSHATPDPSALSRRVSTAAAPARPETWYQGDRAEPKRRGTLRSC</sequence>
<feature type="compositionally biased region" description="Basic and acidic residues" evidence="1">
    <location>
        <begin position="276"/>
        <end position="285"/>
    </location>
</feature>
<feature type="compositionally biased region" description="Low complexity" evidence="1">
    <location>
        <begin position="367"/>
        <end position="377"/>
    </location>
</feature>
<comment type="caution">
    <text evidence="2">The sequence shown here is derived from an EMBL/GenBank/DDBJ whole genome shotgun (WGS) entry which is preliminary data.</text>
</comment>
<dbReference type="AlphaFoldDB" id="A0A2H3H7K5"/>
<evidence type="ECO:0000256" key="1">
    <source>
        <dbReference type="SAM" id="MobiDB-lite"/>
    </source>
</evidence>
<dbReference type="EMBL" id="MABQ02000005">
    <property type="protein sequence ID" value="PCD35968.1"/>
    <property type="molecule type" value="Genomic_DNA"/>
</dbReference>
<organism evidence="2 3">
    <name type="scientific">Fusarium oxysporum f. sp. radicis-cucumerinum</name>
    <dbReference type="NCBI Taxonomy" id="327505"/>
    <lineage>
        <taxon>Eukaryota</taxon>
        <taxon>Fungi</taxon>
        <taxon>Dikarya</taxon>
        <taxon>Ascomycota</taxon>
        <taxon>Pezizomycotina</taxon>
        <taxon>Sordariomycetes</taxon>
        <taxon>Hypocreomycetidae</taxon>
        <taxon>Hypocreales</taxon>
        <taxon>Nectriaceae</taxon>
        <taxon>Fusarium</taxon>
        <taxon>Fusarium oxysporum species complex</taxon>
    </lineage>
</organism>
<gene>
    <name evidence="2" type="ORF">AU210_008523</name>
</gene>
<proteinExistence type="predicted"/>
<feature type="compositionally biased region" description="Polar residues" evidence="1">
    <location>
        <begin position="409"/>
        <end position="436"/>
    </location>
</feature>
<dbReference type="Proteomes" id="UP000219602">
    <property type="component" value="Chromosome 7"/>
</dbReference>
<name>A0A2H3H7K5_FUSOX</name>
<feature type="compositionally biased region" description="Polar residues" evidence="1">
    <location>
        <begin position="262"/>
        <end position="274"/>
    </location>
</feature>
<reference evidence="2 3" key="1">
    <citation type="journal article" date="2016" name="Environ. Microbiol.">
        <title>Effector profiles distinguish formae speciales of Fusarium oxysporum.</title>
        <authorList>
            <person name="van Dam P."/>
            <person name="Fokkens L."/>
            <person name="Schmidt S.M."/>
            <person name="Linmans J.H."/>
            <person name="Kistler H.C."/>
            <person name="Ma L.J."/>
            <person name="Rep M."/>
        </authorList>
    </citation>
    <scope>NUCLEOTIDE SEQUENCE [LARGE SCALE GENOMIC DNA]</scope>
    <source>
        <strain evidence="2 3">Forc016</strain>
    </source>
</reference>
<reference evidence="2 3" key="2">
    <citation type="journal article" date="2017" name="Sci. Rep.">
        <title>A mobile pathogenicity chromosome in Fusarium oxysporum for infection of multiple cucurbit species.</title>
        <authorList>
            <person name="van Dam P."/>
            <person name="Fokkens L."/>
            <person name="Ayukawa Y."/>
            <person name="van der Gragt M."/>
            <person name="Ter Horst A."/>
            <person name="Brankovics B."/>
            <person name="Houterman P.M."/>
            <person name="Arie T."/>
            <person name="Rep M."/>
        </authorList>
    </citation>
    <scope>NUCLEOTIDE SEQUENCE [LARGE SCALE GENOMIC DNA]</scope>
    <source>
        <strain evidence="2 3">Forc016</strain>
    </source>
</reference>
<feature type="region of interest" description="Disordered" evidence="1">
    <location>
        <begin position="218"/>
        <end position="239"/>
    </location>
</feature>
<protein>
    <submittedName>
        <fullName evidence="2">Uncharacterized protein</fullName>
    </submittedName>
</protein>
<dbReference type="STRING" id="327505.A0A2H3H7K5"/>
<feature type="region of interest" description="Disordered" evidence="1">
    <location>
        <begin position="260"/>
        <end position="296"/>
    </location>
</feature>
<accession>A0A2H3H7K5</accession>
<feature type="compositionally biased region" description="Low complexity" evidence="1">
    <location>
        <begin position="342"/>
        <end position="359"/>
    </location>
</feature>
<feature type="compositionally biased region" description="Polar residues" evidence="1">
    <location>
        <begin position="226"/>
        <end position="238"/>
    </location>
</feature>
<evidence type="ECO:0000313" key="3">
    <source>
        <dbReference type="Proteomes" id="UP000219602"/>
    </source>
</evidence>
<feature type="region of interest" description="Disordered" evidence="1">
    <location>
        <begin position="337"/>
        <end position="505"/>
    </location>
</feature>
<feature type="compositionally biased region" description="Low complexity" evidence="1">
    <location>
        <begin position="440"/>
        <end position="463"/>
    </location>
</feature>